<gene>
    <name evidence="5" type="ORF">K7G82_15390</name>
</gene>
<evidence type="ECO:0000313" key="5">
    <source>
        <dbReference type="EMBL" id="MBY8823688.1"/>
    </source>
</evidence>
<organism evidence="5 6">
    <name type="scientific">Sphingomonas colocasiae</name>
    <dbReference type="NCBI Taxonomy" id="1848973"/>
    <lineage>
        <taxon>Bacteria</taxon>
        <taxon>Pseudomonadati</taxon>
        <taxon>Pseudomonadota</taxon>
        <taxon>Alphaproteobacteria</taxon>
        <taxon>Sphingomonadales</taxon>
        <taxon>Sphingomonadaceae</taxon>
        <taxon>Sphingomonas</taxon>
    </lineage>
</organism>
<dbReference type="CDD" id="cd01166">
    <property type="entry name" value="KdgK"/>
    <property type="match status" value="1"/>
</dbReference>
<accession>A0ABS7PQT1</accession>
<comment type="similarity">
    <text evidence="1">Belongs to the carbohydrate kinase PfkB family.</text>
</comment>
<keyword evidence="2" id="KW-0808">Transferase</keyword>
<dbReference type="EMBL" id="JAINVV010000007">
    <property type="protein sequence ID" value="MBY8823688.1"/>
    <property type="molecule type" value="Genomic_DNA"/>
</dbReference>
<dbReference type="InterPro" id="IPR011611">
    <property type="entry name" value="PfkB_dom"/>
</dbReference>
<proteinExistence type="inferred from homology"/>
<protein>
    <submittedName>
        <fullName evidence="5">Sugar kinase</fullName>
    </submittedName>
</protein>
<dbReference type="PANTHER" id="PTHR43320:SF2">
    <property type="entry name" value="2-DEHYDRO-3-DEOXYGLUCONOKINASE_2-DEHYDRO-3-DEOXYGALACTONOKINASE"/>
    <property type="match status" value="1"/>
</dbReference>
<dbReference type="PANTHER" id="PTHR43320">
    <property type="entry name" value="SUGAR KINASE"/>
    <property type="match status" value="1"/>
</dbReference>
<evidence type="ECO:0000256" key="2">
    <source>
        <dbReference type="ARBA" id="ARBA00022679"/>
    </source>
</evidence>
<evidence type="ECO:0000313" key="6">
    <source>
        <dbReference type="Proteomes" id="UP000706039"/>
    </source>
</evidence>
<feature type="domain" description="Carbohydrate kinase PfkB" evidence="4">
    <location>
        <begin position="19"/>
        <end position="303"/>
    </location>
</feature>
<dbReference type="SUPFAM" id="SSF53613">
    <property type="entry name" value="Ribokinase-like"/>
    <property type="match status" value="1"/>
</dbReference>
<reference evidence="5 6" key="1">
    <citation type="submission" date="2021-08" db="EMBL/GenBank/DDBJ databases">
        <authorList>
            <person name="Tuo L."/>
        </authorList>
    </citation>
    <scope>NUCLEOTIDE SEQUENCE [LARGE SCALE GENOMIC DNA]</scope>
    <source>
        <strain evidence="5 6">JCM 31229</strain>
    </source>
</reference>
<dbReference type="Pfam" id="PF00294">
    <property type="entry name" value="PfkB"/>
    <property type="match status" value="1"/>
</dbReference>
<evidence type="ECO:0000256" key="3">
    <source>
        <dbReference type="ARBA" id="ARBA00022777"/>
    </source>
</evidence>
<sequence length="329" mass="34047">MTRILGFGEVLLRLASPMGVPMAHGATLDIHVGGAEANVLGALAQLGHDAAMLSILPDTMLGDRAANGLRLMGVETAPILRGPGRMGLYWLEPGAGPRPGRIVYDRTGSAFAETAGDIDWTDAVAGADWLHLSGITPALTGACARAVLAVARAARAAGVRVSLDCNYRPSIWAASGGDAPGLLAALAGEAELLFGNHRDITLMTGEVFAGDDRDRQAALAAFRRFPSLRLIASTRREVESAARQSLSARLDMRDGAFVSDAVAMTGIIDRIGAGDAFAAGVLHGVLSGEKPACMVEFGLAAAVQKHFIAGDMWIGGIGDLNAEAGDISR</sequence>
<evidence type="ECO:0000259" key="4">
    <source>
        <dbReference type="Pfam" id="PF00294"/>
    </source>
</evidence>
<dbReference type="Proteomes" id="UP000706039">
    <property type="component" value="Unassembled WGS sequence"/>
</dbReference>
<dbReference type="RefSeq" id="WP_222990799.1">
    <property type="nucleotide sequence ID" value="NZ_JAINVV010000007.1"/>
</dbReference>
<dbReference type="Gene3D" id="3.40.1190.20">
    <property type="match status" value="1"/>
</dbReference>
<dbReference type="InterPro" id="IPR052700">
    <property type="entry name" value="Carb_kinase_PfkB-like"/>
</dbReference>
<keyword evidence="3 5" id="KW-0418">Kinase</keyword>
<dbReference type="InterPro" id="IPR029056">
    <property type="entry name" value="Ribokinase-like"/>
</dbReference>
<name>A0ABS7PQT1_9SPHN</name>
<dbReference type="GO" id="GO:0016301">
    <property type="term" value="F:kinase activity"/>
    <property type="evidence" value="ECO:0007669"/>
    <property type="project" value="UniProtKB-KW"/>
</dbReference>
<evidence type="ECO:0000256" key="1">
    <source>
        <dbReference type="ARBA" id="ARBA00010688"/>
    </source>
</evidence>
<comment type="caution">
    <text evidence="5">The sequence shown here is derived from an EMBL/GenBank/DDBJ whole genome shotgun (WGS) entry which is preliminary data.</text>
</comment>
<keyword evidence="6" id="KW-1185">Reference proteome</keyword>